<dbReference type="PANTHER" id="PTHR42953:SF1">
    <property type="entry name" value="METAL-BINDING PROTEIN HI_0362-RELATED"/>
    <property type="match status" value="1"/>
</dbReference>
<dbReference type="EMBL" id="UWOC01000164">
    <property type="protein sequence ID" value="VCU10258.1"/>
    <property type="molecule type" value="Genomic_DNA"/>
</dbReference>
<comment type="caution">
    <text evidence="8">The sequence shown here is derived from an EMBL/GenBank/DDBJ whole genome shotgun (WGS) entry which is preliminary data.</text>
</comment>
<dbReference type="Proteomes" id="UP000289200">
    <property type="component" value="Unassembled WGS sequence"/>
</dbReference>
<keyword evidence="4" id="KW-0479">Metal-binding</keyword>
<dbReference type="InterPro" id="IPR050492">
    <property type="entry name" value="Bact_metal-bind_prot9"/>
</dbReference>
<evidence type="ECO:0000313" key="8">
    <source>
        <dbReference type="EMBL" id="VCU10258.1"/>
    </source>
</evidence>
<proteinExistence type="inferred from homology"/>
<accession>A0A3S5CYJ7</accession>
<feature type="signal peptide" evidence="7">
    <location>
        <begin position="1"/>
        <end position="25"/>
    </location>
</feature>
<keyword evidence="9" id="KW-1185">Reference proteome</keyword>
<evidence type="ECO:0000256" key="5">
    <source>
        <dbReference type="ARBA" id="ARBA00022729"/>
    </source>
</evidence>
<dbReference type="Gene3D" id="3.40.50.1980">
    <property type="entry name" value="Nitrogenase molybdenum iron protein domain"/>
    <property type="match status" value="2"/>
</dbReference>
<dbReference type="InterPro" id="IPR006129">
    <property type="entry name" value="AdhesinB"/>
</dbReference>
<protein>
    <submittedName>
        <fullName evidence="8">Manganese-binding lipoprotein MntA</fullName>
    </submittedName>
</protein>
<evidence type="ECO:0000256" key="4">
    <source>
        <dbReference type="ARBA" id="ARBA00022723"/>
    </source>
</evidence>
<dbReference type="OrthoDB" id="9793396at2"/>
<dbReference type="GO" id="GO:0030313">
    <property type="term" value="C:cell envelope"/>
    <property type="evidence" value="ECO:0007669"/>
    <property type="project" value="UniProtKB-SubCell"/>
</dbReference>
<organism evidence="8 9">
    <name type="scientific">Rhodoplanes serenus</name>
    <dbReference type="NCBI Taxonomy" id="200615"/>
    <lineage>
        <taxon>Bacteria</taxon>
        <taxon>Pseudomonadati</taxon>
        <taxon>Pseudomonadota</taxon>
        <taxon>Alphaproteobacteria</taxon>
        <taxon>Hyphomicrobiales</taxon>
        <taxon>Nitrobacteraceae</taxon>
        <taxon>Rhodoplanes</taxon>
    </lineage>
</organism>
<evidence type="ECO:0000256" key="6">
    <source>
        <dbReference type="RuleBase" id="RU003512"/>
    </source>
</evidence>
<comment type="similarity">
    <text evidence="2 6">Belongs to the bacterial solute-binding protein 9 family.</text>
</comment>
<dbReference type="GO" id="GO:0030001">
    <property type="term" value="P:metal ion transport"/>
    <property type="evidence" value="ECO:0007669"/>
    <property type="project" value="InterPro"/>
</dbReference>
<gene>
    <name evidence="8" type="primary">mntA</name>
    <name evidence="8" type="ORF">RHODGE_RHODGE_03446</name>
</gene>
<evidence type="ECO:0000256" key="3">
    <source>
        <dbReference type="ARBA" id="ARBA00022448"/>
    </source>
</evidence>
<dbReference type="PRINTS" id="PR00691">
    <property type="entry name" value="ADHESINB"/>
</dbReference>
<sequence>METSVIRRSILAAAALLVFAGPVLAQEPAPATTPPAEPLRVVASFSILGDLVKQVGGPRVAVELLVGADADMHAFQPSPADSRKLAGARLVVINGLGFEGWAERMIKASGYAGSVVVVTRGLKPLARAGGGGDHGHGHDHGGDDPHAWQSVANAKLYVANIRDALAAADPSGEAAYRAAAETYLQRLDQLDRDIVAAFASIPKERRRVITAHQAFRYFGAAYGITVRGAKGIGDEAEPTARDIAELIRQIKKERIRAVFVESTANRRLIERIAKETDARVGGVLYADALSGPGGPAPGYVEMMRHNTEAIAAALRVTGD</sequence>
<evidence type="ECO:0000256" key="7">
    <source>
        <dbReference type="SAM" id="SignalP"/>
    </source>
</evidence>
<evidence type="ECO:0000313" key="9">
    <source>
        <dbReference type="Proteomes" id="UP000289200"/>
    </source>
</evidence>
<keyword evidence="8" id="KW-0449">Lipoprotein</keyword>
<feature type="chain" id="PRO_5018732831" evidence="7">
    <location>
        <begin position="26"/>
        <end position="319"/>
    </location>
</feature>
<dbReference type="SUPFAM" id="SSF53807">
    <property type="entry name" value="Helical backbone' metal receptor"/>
    <property type="match status" value="1"/>
</dbReference>
<dbReference type="GO" id="GO:0046872">
    <property type="term" value="F:metal ion binding"/>
    <property type="evidence" value="ECO:0007669"/>
    <property type="project" value="UniProtKB-KW"/>
</dbReference>
<evidence type="ECO:0000256" key="1">
    <source>
        <dbReference type="ARBA" id="ARBA00004196"/>
    </source>
</evidence>
<dbReference type="PANTHER" id="PTHR42953">
    <property type="entry name" value="HIGH-AFFINITY ZINC UPTAKE SYSTEM PROTEIN ZNUA-RELATED"/>
    <property type="match status" value="1"/>
</dbReference>
<dbReference type="InterPro" id="IPR006128">
    <property type="entry name" value="Lipoprotein_PsaA-like"/>
</dbReference>
<keyword evidence="3 6" id="KW-0813">Transport</keyword>
<dbReference type="Pfam" id="PF01297">
    <property type="entry name" value="ZnuA"/>
    <property type="match status" value="1"/>
</dbReference>
<keyword evidence="5 7" id="KW-0732">Signal</keyword>
<dbReference type="InterPro" id="IPR006127">
    <property type="entry name" value="ZnuA-like"/>
</dbReference>
<dbReference type="PRINTS" id="PR00690">
    <property type="entry name" value="ADHESNFAMILY"/>
</dbReference>
<comment type="subcellular location">
    <subcellularLocation>
        <location evidence="1">Cell envelope</location>
    </subcellularLocation>
</comment>
<dbReference type="AlphaFoldDB" id="A0A3S5CYJ7"/>
<name>A0A3S5CYJ7_9BRAD</name>
<dbReference type="GO" id="GO:0007155">
    <property type="term" value="P:cell adhesion"/>
    <property type="evidence" value="ECO:0007669"/>
    <property type="project" value="InterPro"/>
</dbReference>
<evidence type="ECO:0000256" key="2">
    <source>
        <dbReference type="ARBA" id="ARBA00011028"/>
    </source>
</evidence>
<reference evidence="9" key="1">
    <citation type="submission" date="2018-10" db="EMBL/GenBank/DDBJ databases">
        <authorList>
            <person name="Peiro R."/>
            <person name="Begona"/>
            <person name="Cbmso G."/>
            <person name="Lopez M."/>
            <person name="Gonzalez S."/>
            <person name="Sacristan E."/>
            <person name="Castillo E."/>
        </authorList>
    </citation>
    <scope>NUCLEOTIDE SEQUENCE [LARGE SCALE GENOMIC DNA]</scope>
</reference>